<comment type="cofactor">
    <cofactor evidence="1 8">
        <name>FAD</name>
        <dbReference type="ChEBI" id="CHEBI:57692"/>
    </cofactor>
</comment>
<dbReference type="EC" id="1.-.-.-" evidence="8"/>
<evidence type="ECO:0000256" key="7">
    <source>
        <dbReference type="ARBA" id="ARBA00023033"/>
    </source>
</evidence>
<keyword evidence="4 8" id="KW-0274">FAD</keyword>
<dbReference type="InterPro" id="IPR020946">
    <property type="entry name" value="Flavin_mOase-like"/>
</dbReference>
<dbReference type="Pfam" id="PF00743">
    <property type="entry name" value="FMO-like"/>
    <property type="match status" value="1"/>
</dbReference>
<reference evidence="9 10" key="1">
    <citation type="submission" date="2015-12" db="EMBL/GenBank/DDBJ databases">
        <title>The genome of Folsomia candida.</title>
        <authorList>
            <person name="Faddeeva A."/>
            <person name="Derks M.F."/>
            <person name="Anvar Y."/>
            <person name="Smit S."/>
            <person name="Van Straalen N."/>
            <person name="Roelofs D."/>
        </authorList>
    </citation>
    <scope>NUCLEOTIDE SEQUENCE [LARGE SCALE GENOMIC DNA]</scope>
    <source>
        <strain evidence="9 10">VU population</strain>
        <tissue evidence="9">Whole body</tissue>
    </source>
</reference>
<proteinExistence type="inferred from homology"/>
<evidence type="ECO:0000256" key="5">
    <source>
        <dbReference type="ARBA" id="ARBA00022857"/>
    </source>
</evidence>
<evidence type="ECO:0000256" key="2">
    <source>
        <dbReference type="ARBA" id="ARBA00010139"/>
    </source>
</evidence>
<keyword evidence="3 8" id="KW-0285">Flavoprotein</keyword>
<evidence type="ECO:0000256" key="1">
    <source>
        <dbReference type="ARBA" id="ARBA00001974"/>
    </source>
</evidence>
<dbReference type="GO" id="GO:0004499">
    <property type="term" value="F:N,N-dimethylaniline monooxygenase activity"/>
    <property type="evidence" value="ECO:0007669"/>
    <property type="project" value="InterPro"/>
</dbReference>
<evidence type="ECO:0000256" key="4">
    <source>
        <dbReference type="ARBA" id="ARBA00022827"/>
    </source>
</evidence>
<dbReference type="GO" id="GO:0050661">
    <property type="term" value="F:NADP binding"/>
    <property type="evidence" value="ECO:0007669"/>
    <property type="project" value="InterPro"/>
</dbReference>
<dbReference type="OrthoDB" id="66881at2759"/>
<evidence type="ECO:0000256" key="6">
    <source>
        <dbReference type="ARBA" id="ARBA00023002"/>
    </source>
</evidence>
<keyword evidence="7 8" id="KW-0503">Monooxygenase</keyword>
<dbReference type="PANTHER" id="PTHR43098">
    <property type="entry name" value="L-ORNITHINE N(5)-MONOOXYGENASE-RELATED"/>
    <property type="match status" value="1"/>
</dbReference>
<protein>
    <recommendedName>
        <fullName evidence="8">Flavin-containing monooxygenase</fullName>
        <ecNumber evidence="8">1.-.-.-</ecNumber>
    </recommendedName>
</protein>
<organism evidence="9 10">
    <name type="scientific">Folsomia candida</name>
    <name type="common">Springtail</name>
    <dbReference type="NCBI Taxonomy" id="158441"/>
    <lineage>
        <taxon>Eukaryota</taxon>
        <taxon>Metazoa</taxon>
        <taxon>Ecdysozoa</taxon>
        <taxon>Arthropoda</taxon>
        <taxon>Hexapoda</taxon>
        <taxon>Collembola</taxon>
        <taxon>Entomobryomorpha</taxon>
        <taxon>Isotomoidea</taxon>
        <taxon>Isotomidae</taxon>
        <taxon>Proisotominae</taxon>
        <taxon>Folsomia</taxon>
    </lineage>
</organism>
<dbReference type="InterPro" id="IPR036188">
    <property type="entry name" value="FAD/NAD-bd_sf"/>
</dbReference>
<keyword evidence="6 8" id="KW-0560">Oxidoreductase</keyword>
<evidence type="ECO:0000256" key="8">
    <source>
        <dbReference type="RuleBase" id="RU361177"/>
    </source>
</evidence>
<gene>
    <name evidence="9" type="ORF">Fcan01_00181</name>
</gene>
<dbReference type="GO" id="GO:0050660">
    <property type="term" value="F:flavin adenine dinucleotide binding"/>
    <property type="evidence" value="ECO:0007669"/>
    <property type="project" value="InterPro"/>
</dbReference>
<accession>A0A226F135</accession>
<evidence type="ECO:0000313" key="9">
    <source>
        <dbReference type="EMBL" id="OXA63188.1"/>
    </source>
</evidence>
<dbReference type="AlphaFoldDB" id="A0A226F135"/>
<keyword evidence="10" id="KW-1185">Reference proteome</keyword>
<name>A0A226F135_FOLCA</name>
<comment type="similarity">
    <text evidence="8">Belongs to the FMO family.</text>
</comment>
<dbReference type="SUPFAM" id="SSF51905">
    <property type="entry name" value="FAD/NAD(P)-binding domain"/>
    <property type="match status" value="1"/>
</dbReference>
<comment type="caution">
    <text evidence="9">The sequence shown here is derived from an EMBL/GenBank/DDBJ whole genome shotgun (WGS) entry which is preliminary data.</text>
</comment>
<comment type="similarity">
    <text evidence="2">Belongs to the FAD-binding monooxygenase family.</text>
</comment>
<dbReference type="PANTHER" id="PTHR43098:SF3">
    <property type="entry name" value="L-ORNITHINE N(5)-MONOOXYGENASE-RELATED"/>
    <property type="match status" value="1"/>
</dbReference>
<dbReference type="Gene3D" id="3.50.50.60">
    <property type="entry name" value="FAD/NAD(P)-binding domain"/>
    <property type="match status" value="2"/>
</dbReference>
<evidence type="ECO:0000256" key="3">
    <source>
        <dbReference type="ARBA" id="ARBA00022630"/>
    </source>
</evidence>
<dbReference type="Proteomes" id="UP000198287">
    <property type="component" value="Unassembled WGS sequence"/>
</dbReference>
<dbReference type="EMBL" id="LNIX01000001">
    <property type="protein sequence ID" value="OXA63188.1"/>
    <property type="molecule type" value="Genomic_DNA"/>
</dbReference>
<evidence type="ECO:0000313" key="10">
    <source>
        <dbReference type="Proteomes" id="UP000198287"/>
    </source>
</evidence>
<sequence>MVSPPVLDSVIVGAGFAGLHTLWKLKELGFSTKVLEMGPDVGGTWYWNRYPGARVDSDIPMYQLPVEKVWSSFEWSERFPKRDEILSYFHHFVETLDLKRNIEFNSCVVSATFDESRHLWEVKTSTGSITLATHLILCVGSSCRKYIPNFPGLNKFKGRIYHSAEWPENPVELEGKRVSVVGTGASGVQIIQEVGPIVDHLTVYQRTPNLALPMQQTKSRDALFAQKSKYGDLFKKMRTTFSGMNVDFIPKKFEDTTLEERREMYENCFRLGGLNFSLANFAEMFFDQKVNDEVYAFWAEKVRKRVTNETKRDLLAPLVQPHPFGTKRPSLEQSYYEVCSQDNVDIINVKESPIVEITPTGIKTADGGHIETDVIVLATGFDAYTGGMLEISIQNGVGFSLKDKWAEGTSTFLGLALHGFPNMHFIYGPQAPTALSNGPSCIEIQTEWLAELLVFMKAGGKTRVEADKEAEDVWVGQVKQIWDSSLFFKAESWYQGANIPGKKKEPLNFAGGIPVYLKALEDCKAEGYKGFNFA</sequence>
<dbReference type="InterPro" id="IPR050775">
    <property type="entry name" value="FAD-binding_Monooxygenases"/>
</dbReference>
<keyword evidence="5" id="KW-0521">NADP</keyword>